<comment type="catalytic activity">
    <reaction evidence="1">
        <text>ATP + protein L-histidine = ADP + protein N-phospho-L-histidine.</text>
        <dbReference type="EC" id="2.7.13.3"/>
    </reaction>
</comment>
<dbReference type="OrthoDB" id="9766459at2"/>
<keyword evidence="8" id="KW-1185">Reference proteome</keyword>
<evidence type="ECO:0000256" key="1">
    <source>
        <dbReference type="ARBA" id="ARBA00000085"/>
    </source>
</evidence>
<gene>
    <name evidence="7" type="ORF">AWN68_15595</name>
</gene>
<name>A0A150XUA8_9BACT</name>
<dbReference type="AlphaFoldDB" id="A0A150XUA8"/>
<accession>A0A150XUA8</accession>
<feature type="domain" description="Histidine kinase" evidence="6">
    <location>
        <begin position="179"/>
        <end position="388"/>
    </location>
</feature>
<dbReference type="InterPro" id="IPR003661">
    <property type="entry name" value="HisK_dim/P_dom"/>
</dbReference>
<dbReference type="Gene3D" id="1.10.287.130">
    <property type="match status" value="1"/>
</dbReference>
<dbReference type="PANTHER" id="PTHR42878:SF15">
    <property type="entry name" value="BACTERIOPHYTOCHROME"/>
    <property type="match status" value="1"/>
</dbReference>
<dbReference type="InterPro" id="IPR004358">
    <property type="entry name" value="Sig_transdc_His_kin-like_C"/>
</dbReference>
<dbReference type="SMART" id="SM00388">
    <property type="entry name" value="HisKA"/>
    <property type="match status" value="1"/>
</dbReference>
<dbReference type="GO" id="GO:0000156">
    <property type="term" value="F:phosphorelay response regulator activity"/>
    <property type="evidence" value="ECO:0007669"/>
    <property type="project" value="TreeGrafter"/>
</dbReference>
<dbReference type="SUPFAM" id="SSF55874">
    <property type="entry name" value="ATPase domain of HSP90 chaperone/DNA topoisomerase II/histidine kinase"/>
    <property type="match status" value="1"/>
</dbReference>
<protein>
    <recommendedName>
        <fullName evidence="2">histidine kinase</fullName>
        <ecNumber evidence="2">2.7.13.3</ecNumber>
    </recommendedName>
</protein>
<dbReference type="InterPro" id="IPR003594">
    <property type="entry name" value="HATPase_dom"/>
</dbReference>
<proteinExistence type="predicted"/>
<dbReference type="PRINTS" id="PR00344">
    <property type="entry name" value="BCTRLSENSOR"/>
</dbReference>
<dbReference type="EMBL" id="LRDB01000004">
    <property type="protein sequence ID" value="KYG82264.1"/>
    <property type="molecule type" value="Genomic_DNA"/>
</dbReference>
<dbReference type="GO" id="GO:0030295">
    <property type="term" value="F:protein kinase activator activity"/>
    <property type="evidence" value="ECO:0007669"/>
    <property type="project" value="TreeGrafter"/>
</dbReference>
<keyword evidence="4" id="KW-0808">Transferase</keyword>
<dbReference type="PROSITE" id="PS50109">
    <property type="entry name" value="HIS_KIN"/>
    <property type="match status" value="1"/>
</dbReference>
<dbReference type="PANTHER" id="PTHR42878">
    <property type="entry name" value="TWO-COMPONENT HISTIDINE KINASE"/>
    <property type="match status" value="1"/>
</dbReference>
<dbReference type="InterPro" id="IPR036097">
    <property type="entry name" value="HisK_dim/P_sf"/>
</dbReference>
<organism evidence="7 8">
    <name type="scientific">Roseivirga echinicomitans</name>
    <dbReference type="NCBI Taxonomy" id="296218"/>
    <lineage>
        <taxon>Bacteria</taxon>
        <taxon>Pseudomonadati</taxon>
        <taxon>Bacteroidota</taxon>
        <taxon>Cytophagia</taxon>
        <taxon>Cytophagales</taxon>
        <taxon>Roseivirgaceae</taxon>
        <taxon>Roseivirga</taxon>
    </lineage>
</organism>
<dbReference type="Gene3D" id="3.30.565.10">
    <property type="entry name" value="Histidine kinase-like ATPase, C-terminal domain"/>
    <property type="match status" value="1"/>
</dbReference>
<keyword evidence="3" id="KW-0597">Phosphoprotein</keyword>
<keyword evidence="5" id="KW-0418">Kinase</keyword>
<dbReference type="InterPro" id="IPR050351">
    <property type="entry name" value="BphY/WalK/GraS-like"/>
</dbReference>
<dbReference type="InterPro" id="IPR036890">
    <property type="entry name" value="HATPase_C_sf"/>
</dbReference>
<dbReference type="Proteomes" id="UP000075615">
    <property type="component" value="Unassembled WGS sequence"/>
</dbReference>
<evidence type="ECO:0000256" key="5">
    <source>
        <dbReference type="ARBA" id="ARBA00022777"/>
    </source>
</evidence>
<evidence type="ECO:0000256" key="4">
    <source>
        <dbReference type="ARBA" id="ARBA00022679"/>
    </source>
</evidence>
<evidence type="ECO:0000313" key="7">
    <source>
        <dbReference type="EMBL" id="KYG82264.1"/>
    </source>
</evidence>
<dbReference type="GO" id="GO:0000155">
    <property type="term" value="F:phosphorelay sensor kinase activity"/>
    <property type="evidence" value="ECO:0007669"/>
    <property type="project" value="InterPro"/>
</dbReference>
<reference evidence="7 8" key="1">
    <citation type="submission" date="2016-01" db="EMBL/GenBank/DDBJ databases">
        <title>Genome sequencing of Roseivirga echinicomitans KMM 6058.</title>
        <authorList>
            <person name="Selvaratnam C."/>
            <person name="Thevarajoo S."/>
            <person name="Goh K.M."/>
            <person name="Ee R."/>
            <person name="Chan K.-G."/>
            <person name="Chong C.S."/>
        </authorList>
    </citation>
    <scope>NUCLEOTIDE SEQUENCE [LARGE SCALE GENOMIC DNA]</scope>
    <source>
        <strain evidence="7 8">KMM 6058</strain>
    </source>
</reference>
<evidence type="ECO:0000313" key="8">
    <source>
        <dbReference type="Proteomes" id="UP000075615"/>
    </source>
</evidence>
<dbReference type="SMART" id="SM00387">
    <property type="entry name" value="HATPase_c"/>
    <property type="match status" value="1"/>
</dbReference>
<dbReference type="SUPFAM" id="SSF47384">
    <property type="entry name" value="Homodimeric domain of signal transducing histidine kinase"/>
    <property type="match status" value="1"/>
</dbReference>
<dbReference type="InterPro" id="IPR005467">
    <property type="entry name" value="His_kinase_dom"/>
</dbReference>
<dbReference type="EC" id="2.7.13.3" evidence="2"/>
<evidence type="ECO:0000256" key="3">
    <source>
        <dbReference type="ARBA" id="ARBA00022553"/>
    </source>
</evidence>
<dbReference type="Pfam" id="PF02518">
    <property type="entry name" value="HATPase_c"/>
    <property type="match status" value="1"/>
</dbReference>
<dbReference type="GO" id="GO:0007234">
    <property type="term" value="P:osmosensory signaling via phosphorelay pathway"/>
    <property type="evidence" value="ECO:0007669"/>
    <property type="project" value="TreeGrafter"/>
</dbReference>
<evidence type="ECO:0000259" key="6">
    <source>
        <dbReference type="PROSITE" id="PS50109"/>
    </source>
</evidence>
<sequence>MVPINKNIIDILQLYEFSMAIGKSFNYKENCDSLLKLIMSRKDLEACWIYSYSEEHCRVSYSIPTTRTPKLLECDKVILKDIHYQNKHISHPITQDIQLIAPLKLKGGSVAIFNLKDQGLLFLYSSRKQEFSQIELNQLSPIIDKFTLSLQGALIFSKREELLVSLEKQNQELSDYAHIVSHDLKSPIRNIEALTSWIKEDYKSVIDSSGIETFNLIGDNLEKMDNLIDGILRYSTIDKTVDEKHPINLNDLVAKTIETIVLPEHSVVKIICDLPVINGDAFRLQQLFQNLIENALKYNDKPAPLVEIGSREIEDGFEFFVRDNGKGIDKTHYDKIFQVFQSLDEDQKSTGIGLSVVKKIVSYYAGDIWLESKLNEGTTFYFTLKNDA</sequence>
<dbReference type="CDD" id="cd00082">
    <property type="entry name" value="HisKA"/>
    <property type="match status" value="1"/>
</dbReference>
<dbReference type="STRING" id="296218.AWN68_15595"/>
<dbReference type="RefSeq" id="WP_068412992.1">
    <property type="nucleotide sequence ID" value="NZ_LRDB01000004.1"/>
</dbReference>
<evidence type="ECO:0000256" key="2">
    <source>
        <dbReference type="ARBA" id="ARBA00012438"/>
    </source>
</evidence>
<comment type="caution">
    <text evidence="7">The sequence shown here is derived from an EMBL/GenBank/DDBJ whole genome shotgun (WGS) entry which is preliminary data.</text>
</comment>